<evidence type="ECO:0000313" key="2">
    <source>
        <dbReference type="Proteomes" id="UP000241769"/>
    </source>
</evidence>
<dbReference type="AlphaFoldDB" id="A0A2P6NK02"/>
<organism evidence="1 2">
    <name type="scientific">Planoprotostelium fungivorum</name>
    <dbReference type="NCBI Taxonomy" id="1890364"/>
    <lineage>
        <taxon>Eukaryota</taxon>
        <taxon>Amoebozoa</taxon>
        <taxon>Evosea</taxon>
        <taxon>Variosea</taxon>
        <taxon>Cavosteliida</taxon>
        <taxon>Cavosteliaceae</taxon>
        <taxon>Planoprotostelium</taxon>
    </lineage>
</organism>
<name>A0A2P6NK02_9EUKA</name>
<dbReference type="EMBL" id="MDYQ01000066">
    <property type="protein sequence ID" value="PRP84274.1"/>
    <property type="molecule type" value="Genomic_DNA"/>
</dbReference>
<dbReference type="InParanoid" id="A0A2P6NK02"/>
<proteinExistence type="predicted"/>
<reference evidence="1 2" key="1">
    <citation type="journal article" date="2018" name="Genome Biol. Evol.">
        <title>Multiple Roots of Fruiting Body Formation in Amoebozoa.</title>
        <authorList>
            <person name="Hillmann F."/>
            <person name="Forbes G."/>
            <person name="Novohradska S."/>
            <person name="Ferling I."/>
            <person name="Riege K."/>
            <person name="Groth M."/>
            <person name="Westermann M."/>
            <person name="Marz M."/>
            <person name="Spaller T."/>
            <person name="Winckler T."/>
            <person name="Schaap P."/>
            <person name="Glockner G."/>
        </authorList>
    </citation>
    <scope>NUCLEOTIDE SEQUENCE [LARGE SCALE GENOMIC DNA]</scope>
    <source>
        <strain evidence="1 2">Jena</strain>
    </source>
</reference>
<evidence type="ECO:0000313" key="1">
    <source>
        <dbReference type="EMBL" id="PRP84274.1"/>
    </source>
</evidence>
<sequence length="58" mass="6620">MRLHELSRLEEAVETDVLIVPALPLFARIPSKRTNFETPRLDYPISGQMNPFAPSLIQ</sequence>
<keyword evidence="2" id="KW-1185">Reference proteome</keyword>
<dbReference type="Proteomes" id="UP000241769">
    <property type="component" value="Unassembled WGS sequence"/>
</dbReference>
<comment type="caution">
    <text evidence="1">The sequence shown here is derived from an EMBL/GenBank/DDBJ whole genome shotgun (WGS) entry which is preliminary data.</text>
</comment>
<protein>
    <submittedName>
        <fullName evidence="1">Uncharacterized protein</fullName>
    </submittedName>
</protein>
<gene>
    <name evidence="1" type="ORF">PROFUN_08294</name>
</gene>
<accession>A0A2P6NK02</accession>